<evidence type="ECO:0000313" key="2">
    <source>
        <dbReference type="Proteomes" id="UP000265520"/>
    </source>
</evidence>
<dbReference type="Proteomes" id="UP000265520">
    <property type="component" value="Unassembled WGS sequence"/>
</dbReference>
<name>A0A392MIL2_9FABA</name>
<protein>
    <submittedName>
        <fullName evidence="1">Uncharacterized protein</fullName>
    </submittedName>
</protein>
<accession>A0A392MIL2</accession>
<keyword evidence="2" id="KW-1185">Reference proteome</keyword>
<organism evidence="1 2">
    <name type="scientific">Trifolium medium</name>
    <dbReference type="NCBI Taxonomy" id="97028"/>
    <lineage>
        <taxon>Eukaryota</taxon>
        <taxon>Viridiplantae</taxon>
        <taxon>Streptophyta</taxon>
        <taxon>Embryophyta</taxon>
        <taxon>Tracheophyta</taxon>
        <taxon>Spermatophyta</taxon>
        <taxon>Magnoliopsida</taxon>
        <taxon>eudicotyledons</taxon>
        <taxon>Gunneridae</taxon>
        <taxon>Pentapetalae</taxon>
        <taxon>rosids</taxon>
        <taxon>fabids</taxon>
        <taxon>Fabales</taxon>
        <taxon>Fabaceae</taxon>
        <taxon>Papilionoideae</taxon>
        <taxon>50 kb inversion clade</taxon>
        <taxon>NPAAA clade</taxon>
        <taxon>Hologalegina</taxon>
        <taxon>IRL clade</taxon>
        <taxon>Trifolieae</taxon>
        <taxon>Trifolium</taxon>
    </lineage>
</organism>
<proteinExistence type="predicted"/>
<dbReference type="AlphaFoldDB" id="A0A392MIL2"/>
<gene>
    <name evidence="1" type="ORF">A2U01_0008195</name>
</gene>
<reference evidence="1 2" key="1">
    <citation type="journal article" date="2018" name="Front. Plant Sci.">
        <title>Red Clover (Trifolium pratense) and Zigzag Clover (T. medium) - A Picture of Genomic Similarities and Differences.</title>
        <authorList>
            <person name="Dluhosova J."/>
            <person name="Istvanek J."/>
            <person name="Nedelnik J."/>
            <person name="Repkova J."/>
        </authorList>
    </citation>
    <scope>NUCLEOTIDE SEQUENCE [LARGE SCALE GENOMIC DNA]</scope>
    <source>
        <strain evidence="2">cv. 10/8</strain>
        <tissue evidence="1">Leaf</tissue>
    </source>
</reference>
<evidence type="ECO:0000313" key="1">
    <source>
        <dbReference type="EMBL" id="MCH87327.1"/>
    </source>
</evidence>
<comment type="caution">
    <text evidence="1">The sequence shown here is derived from an EMBL/GenBank/DDBJ whole genome shotgun (WGS) entry which is preliminary data.</text>
</comment>
<sequence>MDSGVTSDGGPSHHRITRSFCNPFFQWFHNGGGVVDAL</sequence>
<dbReference type="EMBL" id="LXQA010011977">
    <property type="protein sequence ID" value="MCH87327.1"/>
    <property type="molecule type" value="Genomic_DNA"/>
</dbReference>